<dbReference type="EMBL" id="JABBXH010000003">
    <property type="protein sequence ID" value="NMP32031.1"/>
    <property type="molecule type" value="Genomic_DNA"/>
</dbReference>
<name>A0A7Y0Q7C3_9GAMM</name>
<organism evidence="2 3">
    <name type="scientific">Thalassotalea algicola</name>
    <dbReference type="NCBI Taxonomy" id="2716224"/>
    <lineage>
        <taxon>Bacteria</taxon>
        <taxon>Pseudomonadati</taxon>
        <taxon>Pseudomonadota</taxon>
        <taxon>Gammaproteobacteria</taxon>
        <taxon>Alteromonadales</taxon>
        <taxon>Colwelliaceae</taxon>
        <taxon>Thalassotalea</taxon>
    </lineage>
</organism>
<comment type="caution">
    <text evidence="2">The sequence shown here is derived from an EMBL/GenBank/DDBJ whole genome shotgun (WGS) entry which is preliminary data.</text>
</comment>
<dbReference type="InterPro" id="IPR052340">
    <property type="entry name" value="RNase_Y/CdgJ"/>
</dbReference>
<reference evidence="2 3" key="1">
    <citation type="submission" date="2020-04" db="EMBL/GenBank/DDBJ databases">
        <title>Thalassotalea sp. M1531, isolated from the surface of marine red alga.</title>
        <authorList>
            <person name="Pang L."/>
            <person name="Lu D.-C."/>
        </authorList>
    </citation>
    <scope>NUCLEOTIDE SEQUENCE [LARGE SCALE GENOMIC DNA]</scope>
    <source>
        <strain evidence="2 3">M1531</strain>
    </source>
</reference>
<sequence>MPQSPSDYAQQAQELCVLPDIYTKLTDMLAQDECTLDDLAEIIIMEPAIASSLLKIANSAMFNFPKQVDNIQKALLLLGLKEVQKLVNAYGVTAAFSGLDPQIADMDKFWEISVDCALICQFLARRKKIANTDTIFLSGLFHNLGALALIHNAPKEVKYCEQYDSKETPWQRQQDVFGFTFADCSAELLQLWNLPDNIVEPISKFNLAFQKELDAASNLLYIGSRLAVYNAHPGLYSKKNIVGQHLLEDLGLSMKDVDDALDYCNEKAMEMLSAFPIY</sequence>
<dbReference type="InterPro" id="IPR013976">
    <property type="entry name" value="HDOD"/>
</dbReference>
<gene>
    <name evidence="2" type="ORF">HII17_10670</name>
</gene>
<dbReference type="AlphaFoldDB" id="A0A7Y0Q7C3"/>
<dbReference type="Gene3D" id="1.10.3210.10">
    <property type="entry name" value="Hypothetical protein af1432"/>
    <property type="match status" value="1"/>
</dbReference>
<dbReference type="PROSITE" id="PS51833">
    <property type="entry name" value="HDOD"/>
    <property type="match status" value="1"/>
</dbReference>
<proteinExistence type="predicted"/>
<evidence type="ECO:0000313" key="2">
    <source>
        <dbReference type="EMBL" id="NMP32031.1"/>
    </source>
</evidence>
<evidence type="ECO:0000313" key="3">
    <source>
        <dbReference type="Proteomes" id="UP000568664"/>
    </source>
</evidence>
<accession>A0A7Y0Q7C3</accession>
<dbReference type="Proteomes" id="UP000568664">
    <property type="component" value="Unassembled WGS sequence"/>
</dbReference>
<dbReference type="RefSeq" id="WP_169075355.1">
    <property type="nucleotide sequence ID" value="NZ_JABBXH010000003.1"/>
</dbReference>
<dbReference type="PANTHER" id="PTHR33525:SF4">
    <property type="entry name" value="CYCLIC DI-GMP PHOSPHODIESTERASE CDGJ"/>
    <property type="match status" value="1"/>
</dbReference>
<evidence type="ECO:0000259" key="1">
    <source>
        <dbReference type="PROSITE" id="PS51833"/>
    </source>
</evidence>
<keyword evidence="3" id="KW-1185">Reference proteome</keyword>
<feature type="domain" description="HDOD" evidence="1">
    <location>
        <begin position="15"/>
        <end position="208"/>
    </location>
</feature>
<dbReference type="Pfam" id="PF08668">
    <property type="entry name" value="HDOD"/>
    <property type="match status" value="1"/>
</dbReference>
<dbReference type="SUPFAM" id="SSF109604">
    <property type="entry name" value="HD-domain/PDEase-like"/>
    <property type="match status" value="1"/>
</dbReference>
<protein>
    <submittedName>
        <fullName evidence="2">HDOD domain-containing protein</fullName>
    </submittedName>
</protein>
<dbReference type="PANTHER" id="PTHR33525">
    <property type="match status" value="1"/>
</dbReference>